<dbReference type="PRINTS" id="PR00598">
    <property type="entry name" value="HTHMARR"/>
</dbReference>
<dbReference type="SMART" id="SM00347">
    <property type="entry name" value="HTH_MARR"/>
    <property type="match status" value="1"/>
</dbReference>
<dbReference type="Pfam" id="PF01047">
    <property type="entry name" value="MarR"/>
    <property type="match status" value="1"/>
</dbReference>
<keyword evidence="6" id="KW-1185">Reference proteome</keyword>
<dbReference type="GO" id="GO:0003677">
    <property type="term" value="F:DNA binding"/>
    <property type="evidence" value="ECO:0007669"/>
    <property type="project" value="UniProtKB-KW"/>
</dbReference>
<name>A0A8J4EB91_9ACTN</name>
<dbReference type="PANTHER" id="PTHR39515">
    <property type="entry name" value="CONSERVED PROTEIN"/>
    <property type="match status" value="1"/>
</dbReference>
<dbReference type="EMBL" id="BOPH01000006">
    <property type="protein sequence ID" value="GIJ65592.1"/>
    <property type="molecule type" value="Genomic_DNA"/>
</dbReference>
<evidence type="ECO:0000313" key="5">
    <source>
        <dbReference type="EMBL" id="GIJ65592.1"/>
    </source>
</evidence>
<dbReference type="GO" id="GO:0003700">
    <property type="term" value="F:DNA-binding transcription factor activity"/>
    <property type="evidence" value="ECO:0007669"/>
    <property type="project" value="InterPro"/>
</dbReference>
<keyword evidence="3" id="KW-0804">Transcription</keyword>
<sequence>MMIKQAARRSSSAAPLASALRDAIMRLNRRLRQARPVGDLTMSQISALTTLGFAGALSPRELAEQERVQPPTMTKIVAKLEERGLVQRTPHPTDGRQVVLSATEVGRAAVVEHRRAGDAWLAEAIGELSAEDRQTLRRAAELLNTIARSQGGRN</sequence>
<proteinExistence type="predicted"/>
<reference evidence="5" key="1">
    <citation type="submission" date="2021-01" db="EMBL/GenBank/DDBJ databases">
        <title>Whole genome shotgun sequence of Virgisporangium ochraceum NBRC 16418.</title>
        <authorList>
            <person name="Komaki H."/>
            <person name="Tamura T."/>
        </authorList>
    </citation>
    <scope>NUCLEOTIDE SEQUENCE</scope>
    <source>
        <strain evidence="5">NBRC 16418</strain>
    </source>
</reference>
<evidence type="ECO:0000259" key="4">
    <source>
        <dbReference type="PROSITE" id="PS50995"/>
    </source>
</evidence>
<dbReference type="PROSITE" id="PS01117">
    <property type="entry name" value="HTH_MARR_1"/>
    <property type="match status" value="1"/>
</dbReference>
<evidence type="ECO:0000313" key="6">
    <source>
        <dbReference type="Proteomes" id="UP000635606"/>
    </source>
</evidence>
<dbReference type="InterPro" id="IPR052526">
    <property type="entry name" value="HTH-type_Bedaq_tolerance"/>
</dbReference>
<gene>
    <name evidence="5" type="ORF">Voc01_005090</name>
</gene>
<feature type="domain" description="HTH marR-type" evidence="4">
    <location>
        <begin position="13"/>
        <end position="145"/>
    </location>
</feature>
<accession>A0A8J4EB91</accession>
<protein>
    <submittedName>
        <fullName evidence="5">MarR family transcriptional regulator</fullName>
    </submittedName>
</protein>
<dbReference type="Gene3D" id="1.10.10.10">
    <property type="entry name" value="Winged helix-like DNA-binding domain superfamily/Winged helix DNA-binding domain"/>
    <property type="match status" value="1"/>
</dbReference>
<dbReference type="SUPFAM" id="SSF46785">
    <property type="entry name" value="Winged helix' DNA-binding domain"/>
    <property type="match status" value="1"/>
</dbReference>
<dbReference type="Proteomes" id="UP000635606">
    <property type="component" value="Unassembled WGS sequence"/>
</dbReference>
<dbReference type="AlphaFoldDB" id="A0A8J4EB91"/>
<dbReference type="InterPro" id="IPR023187">
    <property type="entry name" value="Tscrpt_reg_MarR-type_CS"/>
</dbReference>
<keyword evidence="1" id="KW-0805">Transcription regulation</keyword>
<dbReference type="PROSITE" id="PS50995">
    <property type="entry name" value="HTH_MARR_2"/>
    <property type="match status" value="1"/>
</dbReference>
<evidence type="ECO:0000256" key="3">
    <source>
        <dbReference type="ARBA" id="ARBA00023163"/>
    </source>
</evidence>
<dbReference type="InterPro" id="IPR000835">
    <property type="entry name" value="HTH_MarR-typ"/>
</dbReference>
<evidence type="ECO:0000256" key="1">
    <source>
        <dbReference type="ARBA" id="ARBA00023015"/>
    </source>
</evidence>
<organism evidence="5 6">
    <name type="scientific">Virgisporangium ochraceum</name>
    <dbReference type="NCBI Taxonomy" id="65505"/>
    <lineage>
        <taxon>Bacteria</taxon>
        <taxon>Bacillati</taxon>
        <taxon>Actinomycetota</taxon>
        <taxon>Actinomycetes</taxon>
        <taxon>Micromonosporales</taxon>
        <taxon>Micromonosporaceae</taxon>
        <taxon>Virgisporangium</taxon>
    </lineage>
</organism>
<evidence type="ECO:0000256" key="2">
    <source>
        <dbReference type="ARBA" id="ARBA00023125"/>
    </source>
</evidence>
<dbReference type="PANTHER" id="PTHR39515:SF2">
    <property type="entry name" value="HTH-TYPE TRANSCRIPTIONAL REGULATOR RV0880"/>
    <property type="match status" value="1"/>
</dbReference>
<keyword evidence="2" id="KW-0238">DNA-binding</keyword>
<dbReference type="InterPro" id="IPR036388">
    <property type="entry name" value="WH-like_DNA-bd_sf"/>
</dbReference>
<dbReference type="RefSeq" id="WP_203925598.1">
    <property type="nucleotide sequence ID" value="NZ_BOPH01000006.1"/>
</dbReference>
<dbReference type="InterPro" id="IPR036390">
    <property type="entry name" value="WH_DNA-bd_sf"/>
</dbReference>
<comment type="caution">
    <text evidence="5">The sequence shown here is derived from an EMBL/GenBank/DDBJ whole genome shotgun (WGS) entry which is preliminary data.</text>
</comment>